<comment type="caution">
    <text evidence="15">The sequence shown here is derived from an EMBL/GenBank/DDBJ whole genome shotgun (WGS) entry which is preliminary data.</text>
</comment>
<gene>
    <name evidence="15" type="ORF">QTJ16_002300</name>
</gene>
<dbReference type="Gene3D" id="3.20.20.80">
    <property type="entry name" value="Glycosidases"/>
    <property type="match status" value="1"/>
</dbReference>
<dbReference type="GO" id="GO:0031176">
    <property type="term" value="F:endo-1,4-beta-xylanase activity"/>
    <property type="evidence" value="ECO:0007669"/>
    <property type="project" value="UniProtKB-EC"/>
</dbReference>
<dbReference type="PROSITE" id="PS00591">
    <property type="entry name" value="GH10_1"/>
    <property type="match status" value="1"/>
</dbReference>
<dbReference type="PANTHER" id="PTHR31490">
    <property type="entry name" value="GLYCOSYL HYDROLASE"/>
    <property type="match status" value="1"/>
</dbReference>
<comment type="similarity">
    <text evidence="4 12">Belongs to the glycosyl hydrolase 10 (cellulase F) family.</text>
</comment>
<evidence type="ECO:0000256" key="5">
    <source>
        <dbReference type="ARBA" id="ARBA00022525"/>
    </source>
</evidence>
<dbReference type="GO" id="GO:0005576">
    <property type="term" value="C:extracellular region"/>
    <property type="evidence" value="ECO:0007669"/>
    <property type="project" value="UniProtKB-SubCell"/>
</dbReference>
<dbReference type="Proteomes" id="UP001285354">
    <property type="component" value="Unassembled WGS sequence"/>
</dbReference>
<dbReference type="EC" id="3.2.1.8" evidence="12"/>
<keyword evidence="5" id="KW-0964">Secreted</keyword>
<dbReference type="PRINTS" id="PR00134">
    <property type="entry name" value="GLHYDRLASE10"/>
</dbReference>
<keyword evidence="13" id="KW-0732">Signal</keyword>
<dbReference type="SUPFAM" id="SSF51445">
    <property type="entry name" value="(Trans)glycosidases"/>
    <property type="match status" value="1"/>
</dbReference>
<organism evidence="15 16">
    <name type="scientific">Diplocarpon rosae</name>
    <dbReference type="NCBI Taxonomy" id="946125"/>
    <lineage>
        <taxon>Eukaryota</taxon>
        <taxon>Fungi</taxon>
        <taxon>Dikarya</taxon>
        <taxon>Ascomycota</taxon>
        <taxon>Pezizomycotina</taxon>
        <taxon>Leotiomycetes</taxon>
        <taxon>Helotiales</taxon>
        <taxon>Drepanopezizaceae</taxon>
        <taxon>Diplocarpon</taxon>
    </lineage>
</organism>
<sequence>MVRASLLPLFLLPAAYAQLHTLAVAAGLKYFGTATDNNELSDAPYVALLSNTSDFGQITPGNGQKWDSTERSQGVFSFEKGDEIVALAAKNSQLVRCHTLVWHAQLPSWVSSGSWTRETLETVMKNHITELVTHYKGKCYSWDVVNEALDNSATTAVYRDSPFYKAMGEDFIRIAFETARAADAEVKLYYNDYNIEYAGAKANNALTLITKLVQAGTPIDGVGAQGHYISGKTPSKSDISSNLAKYTALGLEVAITELDVRIQLPSSPEKFAQQALDYASSVQACLDVAGCVGVTVWDFTDKYSWIPSVSPGDGAANIMDENLNKKPAYDAIAAVLEGHRGGST</sequence>
<evidence type="ECO:0000256" key="9">
    <source>
        <dbReference type="ARBA" id="ARBA00023295"/>
    </source>
</evidence>
<evidence type="ECO:0000256" key="11">
    <source>
        <dbReference type="PROSITE-ProRule" id="PRU10061"/>
    </source>
</evidence>
<evidence type="ECO:0000256" key="8">
    <source>
        <dbReference type="ARBA" id="ARBA00023277"/>
    </source>
</evidence>
<name>A0AAD9T312_9HELO</name>
<dbReference type="EMBL" id="JAUBYV010000003">
    <property type="protein sequence ID" value="KAK2627654.1"/>
    <property type="molecule type" value="Genomic_DNA"/>
</dbReference>
<comment type="pathway">
    <text evidence="3">Glycan degradation; xylan degradation.</text>
</comment>
<evidence type="ECO:0000313" key="15">
    <source>
        <dbReference type="EMBL" id="KAK2627654.1"/>
    </source>
</evidence>
<dbReference type="PROSITE" id="PS51760">
    <property type="entry name" value="GH10_2"/>
    <property type="match status" value="1"/>
</dbReference>
<reference evidence="15" key="1">
    <citation type="submission" date="2023-06" db="EMBL/GenBank/DDBJ databases">
        <title>Draft genome of Marssonina rosae.</title>
        <authorList>
            <person name="Cheng Q."/>
        </authorList>
    </citation>
    <scope>NUCLEOTIDE SEQUENCE</scope>
    <source>
        <strain evidence="15">R4</strain>
    </source>
</reference>
<evidence type="ECO:0000256" key="2">
    <source>
        <dbReference type="ARBA" id="ARBA00004613"/>
    </source>
</evidence>
<evidence type="ECO:0000256" key="12">
    <source>
        <dbReference type="RuleBase" id="RU361174"/>
    </source>
</evidence>
<dbReference type="GO" id="GO:0045493">
    <property type="term" value="P:xylan catabolic process"/>
    <property type="evidence" value="ECO:0007669"/>
    <property type="project" value="UniProtKB-KW"/>
</dbReference>
<accession>A0AAD9T312</accession>
<evidence type="ECO:0000256" key="1">
    <source>
        <dbReference type="ARBA" id="ARBA00000681"/>
    </source>
</evidence>
<feature type="active site" description="Nucleophile" evidence="11">
    <location>
        <position position="257"/>
    </location>
</feature>
<evidence type="ECO:0000256" key="10">
    <source>
        <dbReference type="ARBA" id="ARBA00023326"/>
    </source>
</evidence>
<dbReference type="AlphaFoldDB" id="A0AAD9T312"/>
<dbReference type="SMART" id="SM00633">
    <property type="entry name" value="Glyco_10"/>
    <property type="match status" value="1"/>
</dbReference>
<evidence type="ECO:0000256" key="7">
    <source>
        <dbReference type="ARBA" id="ARBA00022801"/>
    </source>
</evidence>
<evidence type="ECO:0000313" key="16">
    <source>
        <dbReference type="Proteomes" id="UP001285354"/>
    </source>
</evidence>
<keyword evidence="9 12" id="KW-0326">Glycosidase</keyword>
<feature type="signal peptide" evidence="13">
    <location>
        <begin position="1"/>
        <end position="17"/>
    </location>
</feature>
<keyword evidence="8 12" id="KW-0119">Carbohydrate metabolism</keyword>
<evidence type="ECO:0000256" key="13">
    <source>
        <dbReference type="SAM" id="SignalP"/>
    </source>
</evidence>
<feature type="chain" id="PRO_5041913776" description="Beta-xylanase" evidence="13">
    <location>
        <begin position="18"/>
        <end position="344"/>
    </location>
</feature>
<keyword evidence="10 12" id="KW-0624">Polysaccharide degradation</keyword>
<proteinExistence type="inferred from homology"/>
<evidence type="ECO:0000256" key="3">
    <source>
        <dbReference type="ARBA" id="ARBA00004851"/>
    </source>
</evidence>
<keyword evidence="6" id="KW-0858">Xylan degradation</keyword>
<comment type="subcellular location">
    <subcellularLocation>
        <location evidence="2">Secreted</location>
    </subcellularLocation>
</comment>
<keyword evidence="7 12" id="KW-0378">Hydrolase</keyword>
<dbReference type="Pfam" id="PF00331">
    <property type="entry name" value="Glyco_hydro_10"/>
    <property type="match status" value="1"/>
</dbReference>
<feature type="domain" description="GH10" evidence="14">
    <location>
        <begin position="22"/>
        <end position="335"/>
    </location>
</feature>
<dbReference type="InterPro" id="IPR044846">
    <property type="entry name" value="GH10"/>
</dbReference>
<evidence type="ECO:0000256" key="6">
    <source>
        <dbReference type="ARBA" id="ARBA00022651"/>
    </source>
</evidence>
<dbReference type="PANTHER" id="PTHR31490:SF35">
    <property type="entry name" value="ENDO-1,4-BETA-XYLANASE"/>
    <property type="match status" value="1"/>
</dbReference>
<evidence type="ECO:0000259" key="14">
    <source>
        <dbReference type="PROSITE" id="PS51760"/>
    </source>
</evidence>
<protein>
    <recommendedName>
        <fullName evidence="12">Beta-xylanase</fullName>
        <ecNumber evidence="12">3.2.1.8</ecNumber>
    </recommendedName>
</protein>
<comment type="catalytic activity">
    <reaction evidence="1 12">
        <text>Endohydrolysis of (1-&gt;4)-beta-D-xylosidic linkages in xylans.</text>
        <dbReference type="EC" id="3.2.1.8"/>
    </reaction>
</comment>
<dbReference type="InterPro" id="IPR001000">
    <property type="entry name" value="GH10_dom"/>
</dbReference>
<keyword evidence="16" id="KW-1185">Reference proteome</keyword>
<dbReference type="InterPro" id="IPR031158">
    <property type="entry name" value="GH10_AS"/>
</dbReference>
<evidence type="ECO:0000256" key="4">
    <source>
        <dbReference type="ARBA" id="ARBA00007495"/>
    </source>
</evidence>
<dbReference type="InterPro" id="IPR017853">
    <property type="entry name" value="GH"/>
</dbReference>